<feature type="transmembrane region" description="Helical" evidence="1">
    <location>
        <begin position="29"/>
        <end position="47"/>
    </location>
</feature>
<evidence type="ECO:0000256" key="1">
    <source>
        <dbReference type="SAM" id="Phobius"/>
    </source>
</evidence>
<name>A0ABV5YH45_9ACTN</name>
<evidence type="ECO:0000313" key="3">
    <source>
        <dbReference type="Proteomes" id="UP001589627"/>
    </source>
</evidence>
<reference evidence="2 3" key="1">
    <citation type="submission" date="2024-09" db="EMBL/GenBank/DDBJ databases">
        <authorList>
            <person name="Sun Q."/>
            <person name="Mori K."/>
        </authorList>
    </citation>
    <scope>NUCLEOTIDE SEQUENCE [LARGE SCALE GENOMIC DNA]</scope>
    <source>
        <strain evidence="2 3">TBRC 0563</strain>
    </source>
</reference>
<accession>A0ABV5YH45</accession>
<organism evidence="2 3">
    <name type="scientific">Actinoallomurus acaciae</name>
    <dbReference type="NCBI Taxonomy" id="502577"/>
    <lineage>
        <taxon>Bacteria</taxon>
        <taxon>Bacillati</taxon>
        <taxon>Actinomycetota</taxon>
        <taxon>Actinomycetes</taxon>
        <taxon>Streptosporangiales</taxon>
        <taxon>Thermomonosporaceae</taxon>
        <taxon>Actinoallomurus</taxon>
    </lineage>
</organism>
<protein>
    <recommendedName>
        <fullName evidence="4">DUF4232 domain-containing protein</fullName>
    </recommendedName>
</protein>
<sequence>MESDTDRTYLDPDVEDDSGDVEAYWRRRVYVLAGGITLIGLVAWACSGSGHKRSTAQVRNAAATMSPAVTSPAAAAASAPTPTPAATVTVTASPTALPGAPKHAGDGCAPRDVVVGLTPAGTVFKGRQHPRFGLSVVNTGRRACTFDVGPKALLIRISSGSDRVWSSDRCVSGASQNIQMLQRGIPYLATLDWDRRRCNSDTHAAPGTYVIAVAAPGIKSHREVFRLR</sequence>
<keyword evidence="1" id="KW-0472">Membrane</keyword>
<comment type="caution">
    <text evidence="2">The sequence shown here is derived from an EMBL/GenBank/DDBJ whole genome shotgun (WGS) entry which is preliminary data.</text>
</comment>
<keyword evidence="1" id="KW-0812">Transmembrane</keyword>
<evidence type="ECO:0000313" key="2">
    <source>
        <dbReference type="EMBL" id="MFB9833449.1"/>
    </source>
</evidence>
<dbReference type="RefSeq" id="WP_378201107.1">
    <property type="nucleotide sequence ID" value="NZ_JBHLZP010000089.1"/>
</dbReference>
<proteinExistence type="predicted"/>
<keyword evidence="3" id="KW-1185">Reference proteome</keyword>
<keyword evidence="1" id="KW-1133">Transmembrane helix</keyword>
<gene>
    <name evidence="2" type="ORF">ACFFNX_14735</name>
</gene>
<evidence type="ECO:0008006" key="4">
    <source>
        <dbReference type="Google" id="ProtNLM"/>
    </source>
</evidence>
<dbReference type="Proteomes" id="UP001589627">
    <property type="component" value="Unassembled WGS sequence"/>
</dbReference>
<dbReference type="EMBL" id="JBHLZP010000089">
    <property type="protein sequence ID" value="MFB9833449.1"/>
    <property type="molecule type" value="Genomic_DNA"/>
</dbReference>